<dbReference type="GO" id="GO:0020037">
    <property type="term" value="F:heme binding"/>
    <property type="evidence" value="ECO:0007669"/>
    <property type="project" value="InterPro"/>
</dbReference>
<evidence type="ECO:0000313" key="15">
    <source>
        <dbReference type="Proteomes" id="UP000886885"/>
    </source>
</evidence>
<dbReference type="PANTHER" id="PTHR47947">
    <property type="entry name" value="CYTOCHROME P450 82C3-RELATED"/>
    <property type="match status" value="1"/>
</dbReference>
<evidence type="ECO:0000256" key="11">
    <source>
        <dbReference type="ARBA" id="ARBA00023136"/>
    </source>
</evidence>
<dbReference type="OrthoDB" id="2789670at2759"/>
<dbReference type="PANTHER" id="PTHR47947:SF26">
    <property type="entry name" value="CYTOCHROME P450"/>
    <property type="match status" value="1"/>
</dbReference>
<dbReference type="EMBL" id="JAAWWB010000028">
    <property type="protein sequence ID" value="KAG6747782.1"/>
    <property type="molecule type" value="Genomic_DNA"/>
</dbReference>
<protein>
    <recommendedName>
        <fullName evidence="16">Cytochrome P450</fullName>
    </recommendedName>
</protein>
<dbReference type="GO" id="GO:0004497">
    <property type="term" value="F:monooxygenase activity"/>
    <property type="evidence" value="ECO:0007669"/>
    <property type="project" value="UniProtKB-KW"/>
</dbReference>
<keyword evidence="6 12" id="KW-0479">Metal-binding</keyword>
<keyword evidence="8 12" id="KW-0560">Oxidoreductase</keyword>
<keyword evidence="10 12" id="KW-0503">Monooxygenase</keyword>
<proteinExistence type="inferred from homology"/>
<evidence type="ECO:0000256" key="7">
    <source>
        <dbReference type="ARBA" id="ARBA00022989"/>
    </source>
</evidence>
<dbReference type="Pfam" id="PF00067">
    <property type="entry name" value="p450"/>
    <property type="match status" value="2"/>
</dbReference>
<feature type="transmembrane region" description="Helical" evidence="13">
    <location>
        <begin position="365"/>
        <end position="384"/>
    </location>
</feature>
<evidence type="ECO:0000256" key="6">
    <source>
        <dbReference type="ARBA" id="ARBA00022723"/>
    </source>
</evidence>
<keyword evidence="5 13" id="KW-0812">Transmembrane</keyword>
<dbReference type="GO" id="GO:0016705">
    <property type="term" value="F:oxidoreductase activity, acting on paired donors, with incorporation or reduction of molecular oxygen"/>
    <property type="evidence" value="ECO:0007669"/>
    <property type="project" value="InterPro"/>
</dbReference>
<dbReference type="GO" id="GO:0016020">
    <property type="term" value="C:membrane"/>
    <property type="evidence" value="ECO:0007669"/>
    <property type="project" value="UniProtKB-SubCell"/>
</dbReference>
<keyword evidence="7 13" id="KW-1133">Transmembrane helix</keyword>
<keyword evidence="15" id="KW-1185">Reference proteome</keyword>
<dbReference type="InterPro" id="IPR001128">
    <property type="entry name" value="Cyt_P450"/>
</dbReference>
<evidence type="ECO:0000256" key="13">
    <source>
        <dbReference type="SAM" id="Phobius"/>
    </source>
</evidence>
<evidence type="ECO:0000313" key="14">
    <source>
        <dbReference type="EMBL" id="KAG6747782.1"/>
    </source>
</evidence>
<evidence type="ECO:0000256" key="10">
    <source>
        <dbReference type="ARBA" id="ARBA00023033"/>
    </source>
</evidence>
<evidence type="ECO:0000256" key="12">
    <source>
        <dbReference type="RuleBase" id="RU000461"/>
    </source>
</evidence>
<evidence type="ECO:0000256" key="4">
    <source>
        <dbReference type="ARBA" id="ARBA00022617"/>
    </source>
</evidence>
<keyword evidence="9 12" id="KW-0408">Iron</keyword>
<feature type="transmembrane region" description="Helical" evidence="13">
    <location>
        <begin position="6"/>
        <end position="27"/>
    </location>
</feature>
<evidence type="ECO:0000256" key="3">
    <source>
        <dbReference type="ARBA" id="ARBA00010617"/>
    </source>
</evidence>
<evidence type="ECO:0000256" key="8">
    <source>
        <dbReference type="ARBA" id="ARBA00023002"/>
    </source>
</evidence>
<comment type="caution">
    <text evidence="14">The sequence shown here is derived from an EMBL/GenBank/DDBJ whole genome shotgun (WGS) entry which is preliminary data.</text>
</comment>
<dbReference type="AlphaFoldDB" id="A0A8X7YF76"/>
<comment type="similarity">
    <text evidence="3 12">Belongs to the cytochrome P450 family.</text>
</comment>
<keyword evidence="11 13" id="KW-0472">Membrane</keyword>
<dbReference type="Proteomes" id="UP000886885">
    <property type="component" value="Chromosome 14D"/>
</dbReference>
<gene>
    <name evidence="14" type="ORF">POTOM_047673</name>
</gene>
<keyword evidence="4 12" id="KW-0349">Heme</keyword>
<organism evidence="14 15">
    <name type="scientific">Populus tomentosa</name>
    <name type="common">Chinese white poplar</name>
    <dbReference type="NCBI Taxonomy" id="118781"/>
    <lineage>
        <taxon>Eukaryota</taxon>
        <taxon>Viridiplantae</taxon>
        <taxon>Streptophyta</taxon>
        <taxon>Embryophyta</taxon>
        <taxon>Tracheophyta</taxon>
        <taxon>Spermatophyta</taxon>
        <taxon>Magnoliopsida</taxon>
        <taxon>eudicotyledons</taxon>
        <taxon>Gunneridae</taxon>
        <taxon>Pentapetalae</taxon>
        <taxon>rosids</taxon>
        <taxon>fabids</taxon>
        <taxon>Malpighiales</taxon>
        <taxon>Salicaceae</taxon>
        <taxon>Saliceae</taxon>
        <taxon>Populus</taxon>
    </lineage>
</organism>
<sequence length="395" mass="44895">MDFPFQFSATAILILFAFITPSIYYLFRIPGKENKKRAPPEAAGAWPLIGHLHLLAGSQPPHIMLGNLADKYGPIFTVKLGVHRTLIVSNWEMAKQCLTTNDKAFATRPKALATDILGFNYSMLGFSPYGTYWRQIRKIVTLEVLSNHRLEMFKSVREDEVRDAVGALYQQWIGNKSNSQKLLVDMKRWFNDITLNVILKIIVSKRYVDYASPGEEKPSDEWRDSLRAFLELSGMFIASDALPFLRWLDLGGVEKAMKRTAKNLNHTVAKWLEEHKQKKASGTAKGEEDFMDLMLSALDDAKELSNRSADTINKATCLILRDPQIWSDPDEFQPERFLTTHKDCDFRGQHFEFIPFGSGRRMCPGVSFALQVLNLALAILLHGFDIETLDDALMT</sequence>
<evidence type="ECO:0000256" key="9">
    <source>
        <dbReference type="ARBA" id="ARBA00023004"/>
    </source>
</evidence>
<dbReference type="FunFam" id="1.10.630.10:FF:000026">
    <property type="entry name" value="Cytochrome P450 82C4"/>
    <property type="match status" value="1"/>
</dbReference>
<comment type="subcellular location">
    <subcellularLocation>
        <location evidence="2">Membrane</location>
    </subcellularLocation>
</comment>
<comment type="cofactor">
    <cofactor evidence="1">
        <name>heme</name>
        <dbReference type="ChEBI" id="CHEBI:30413"/>
    </cofactor>
</comment>
<dbReference type="InterPro" id="IPR017972">
    <property type="entry name" value="Cyt_P450_CS"/>
</dbReference>
<evidence type="ECO:0008006" key="16">
    <source>
        <dbReference type="Google" id="ProtNLM"/>
    </source>
</evidence>
<accession>A0A8X7YF76</accession>
<dbReference type="InterPro" id="IPR050651">
    <property type="entry name" value="Plant_Cytochrome_P450_Monoox"/>
</dbReference>
<evidence type="ECO:0000256" key="5">
    <source>
        <dbReference type="ARBA" id="ARBA00022692"/>
    </source>
</evidence>
<name>A0A8X7YF76_POPTO</name>
<evidence type="ECO:0000256" key="2">
    <source>
        <dbReference type="ARBA" id="ARBA00004370"/>
    </source>
</evidence>
<evidence type="ECO:0000256" key="1">
    <source>
        <dbReference type="ARBA" id="ARBA00001971"/>
    </source>
</evidence>
<dbReference type="GO" id="GO:0005506">
    <property type="term" value="F:iron ion binding"/>
    <property type="evidence" value="ECO:0007669"/>
    <property type="project" value="InterPro"/>
</dbReference>
<dbReference type="PROSITE" id="PS00086">
    <property type="entry name" value="CYTOCHROME_P450"/>
    <property type="match status" value="1"/>
</dbReference>
<reference evidence="14" key="1">
    <citation type="journal article" date="2020" name="bioRxiv">
        <title>Hybrid origin of Populus tomentosa Carr. identified through genome sequencing and phylogenomic analysis.</title>
        <authorList>
            <person name="An X."/>
            <person name="Gao K."/>
            <person name="Chen Z."/>
            <person name="Li J."/>
            <person name="Yang X."/>
            <person name="Yang X."/>
            <person name="Zhou J."/>
            <person name="Guo T."/>
            <person name="Zhao T."/>
            <person name="Huang S."/>
            <person name="Miao D."/>
            <person name="Khan W.U."/>
            <person name="Rao P."/>
            <person name="Ye M."/>
            <person name="Lei B."/>
            <person name="Liao W."/>
            <person name="Wang J."/>
            <person name="Ji L."/>
            <person name="Li Y."/>
            <person name="Guo B."/>
            <person name="Mustafa N.S."/>
            <person name="Li S."/>
            <person name="Yun Q."/>
            <person name="Keller S.R."/>
            <person name="Mao J."/>
            <person name="Zhang R."/>
            <person name="Strauss S.H."/>
        </authorList>
    </citation>
    <scope>NUCLEOTIDE SEQUENCE</scope>
    <source>
        <strain evidence="14">GM15</strain>
        <tissue evidence="14">Leaf</tissue>
    </source>
</reference>